<evidence type="ECO:0000313" key="3">
    <source>
        <dbReference type="Proteomes" id="UP001187192"/>
    </source>
</evidence>
<accession>A0AA88J8L9</accession>
<comment type="caution">
    <text evidence="2">The sequence shown here is derived from an EMBL/GenBank/DDBJ whole genome shotgun (WGS) entry which is preliminary data.</text>
</comment>
<feature type="compositionally biased region" description="Polar residues" evidence="1">
    <location>
        <begin position="45"/>
        <end position="64"/>
    </location>
</feature>
<proteinExistence type="predicted"/>
<feature type="region of interest" description="Disordered" evidence="1">
    <location>
        <begin position="1"/>
        <end position="20"/>
    </location>
</feature>
<protein>
    <submittedName>
        <fullName evidence="2">Uncharacterized protein</fullName>
    </submittedName>
</protein>
<sequence length="117" mass="12352">MPRSKKTPKTTDAVASHPPRVTHDFTGANFFALPPVAVAGAPKQKPSTPNLRLPWVTQNTDPSDSITPPLKSLAAFIGISSVSLGGQGGGGGGRWQGPPVCLSLLRWSSIIKLEYHK</sequence>
<dbReference type="Proteomes" id="UP001187192">
    <property type="component" value="Unassembled WGS sequence"/>
</dbReference>
<reference evidence="2" key="1">
    <citation type="submission" date="2023-07" db="EMBL/GenBank/DDBJ databases">
        <title>draft genome sequence of fig (Ficus carica).</title>
        <authorList>
            <person name="Takahashi T."/>
            <person name="Nishimura K."/>
        </authorList>
    </citation>
    <scope>NUCLEOTIDE SEQUENCE</scope>
</reference>
<keyword evidence="3" id="KW-1185">Reference proteome</keyword>
<feature type="region of interest" description="Disordered" evidence="1">
    <location>
        <begin position="41"/>
        <end position="64"/>
    </location>
</feature>
<gene>
    <name evidence="2" type="ORF">TIFTF001_034472</name>
</gene>
<evidence type="ECO:0000256" key="1">
    <source>
        <dbReference type="SAM" id="MobiDB-lite"/>
    </source>
</evidence>
<dbReference type="EMBL" id="BTGU01000231">
    <property type="protein sequence ID" value="GMN65404.1"/>
    <property type="molecule type" value="Genomic_DNA"/>
</dbReference>
<organism evidence="2 3">
    <name type="scientific">Ficus carica</name>
    <name type="common">Common fig</name>
    <dbReference type="NCBI Taxonomy" id="3494"/>
    <lineage>
        <taxon>Eukaryota</taxon>
        <taxon>Viridiplantae</taxon>
        <taxon>Streptophyta</taxon>
        <taxon>Embryophyta</taxon>
        <taxon>Tracheophyta</taxon>
        <taxon>Spermatophyta</taxon>
        <taxon>Magnoliopsida</taxon>
        <taxon>eudicotyledons</taxon>
        <taxon>Gunneridae</taxon>
        <taxon>Pentapetalae</taxon>
        <taxon>rosids</taxon>
        <taxon>fabids</taxon>
        <taxon>Rosales</taxon>
        <taxon>Moraceae</taxon>
        <taxon>Ficeae</taxon>
        <taxon>Ficus</taxon>
    </lineage>
</organism>
<name>A0AA88J8L9_FICCA</name>
<dbReference type="AlphaFoldDB" id="A0AA88J8L9"/>
<dbReference type="Gramene" id="FCD_00020026-RA">
    <property type="protein sequence ID" value="FCD_00020026-RA:cds"/>
    <property type="gene ID" value="FCD_00020026"/>
</dbReference>
<evidence type="ECO:0000313" key="2">
    <source>
        <dbReference type="EMBL" id="GMN65404.1"/>
    </source>
</evidence>